<keyword evidence="5" id="KW-0282">Flagellum</keyword>
<dbReference type="GO" id="GO:0045504">
    <property type="term" value="F:dynein heavy chain binding"/>
    <property type="evidence" value="ECO:0007669"/>
    <property type="project" value="TreeGrafter"/>
</dbReference>
<evidence type="ECO:0000256" key="2">
    <source>
        <dbReference type="ARBA" id="ARBA00022490"/>
    </source>
</evidence>
<proteinExistence type="predicted"/>
<feature type="region of interest" description="Disordered" evidence="13">
    <location>
        <begin position="1"/>
        <end position="28"/>
    </location>
</feature>
<evidence type="ECO:0000256" key="7">
    <source>
        <dbReference type="ARBA" id="ARBA00023212"/>
    </source>
</evidence>
<keyword evidence="7" id="KW-0206">Cytoskeleton</keyword>
<organism evidence="14 15">
    <name type="scientific">Chiloscyllium punctatum</name>
    <name type="common">Brownbanded bambooshark</name>
    <name type="synonym">Hemiscyllium punctatum</name>
    <dbReference type="NCBI Taxonomy" id="137246"/>
    <lineage>
        <taxon>Eukaryota</taxon>
        <taxon>Metazoa</taxon>
        <taxon>Chordata</taxon>
        <taxon>Craniata</taxon>
        <taxon>Vertebrata</taxon>
        <taxon>Chondrichthyes</taxon>
        <taxon>Elasmobranchii</taxon>
        <taxon>Galeomorphii</taxon>
        <taxon>Galeoidea</taxon>
        <taxon>Orectolobiformes</taxon>
        <taxon>Hemiscylliidae</taxon>
        <taxon>Chiloscyllium</taxon>
    </lineage>
</organism>
<evidence type="ECO:0000256" key="1">
    <source>
        <dbReference type="ARBA" id="ARBA00004611"/>
    </source>
</evidence>
<keyword evidence="15" id="KW-1185">Reference proteome</keyword>
<evidence type="ECO:0000256" key="4">
    <source>
        <dbReference type="ARBA" id="ARBA00022737"/>
    </source>
</evidence>
<feature type="compositionally biased region" description="Polar residues" evidence="13">
    <location>
        <begin position="1"/>
        <end position="13"/>
    </location>
</feature>
<dbReference type="OMA" id="VFVWSIK"/>
<dbReference type="GO" id="GO:0003341">
    <property type="term" value="P:cilium movement"/>
    <property type="evidence" value="ECO:0007669"/>
    <property type="project" value="TreeGrafter"/>
</dbReference>
<dbReference type="AlphaFoldDB" id="A0A401SHL3"/>
<name>A0A401SHL3_CHIPU</name>
<dbReference type="PANTHER" id="PTHR12442:SF12">
    <property type="entry name" value="DYNEIN AXONEMAL INTERMEDIATE CHAIN 4"/>
    <property type="match status" value="1"/>
</dbReference>
<dbReference type="SUPFAM" id="SSF50978">
    <property type="entry name" value="WD40 repeat-like"/>
    <property type="match status" value="1"/>
</dbReference>
<dbReference type="PROSITE" id="PS50082">
    <property type="entry name" value="WD_REPEATS_2"/>
    <property type="match status" value="1"/>
</dbReference>
<comment type="subcellular location">
    <subcellularLocation>
        <location evidence="1">Cytoplasm</location>
        <location evidence="1">Cytoskeleton</location>
        <location evidence="1">Flagellum axoneme</location>
    </subcellularLocation>
    <subcellularLocation>
        <location evidence="9">Dynein axonemal particle</location>
    </subcellularLocation>
</comment>
<dbReference type="GO" id="GO:0045503">
    <property type="term" value="F:dynein light chain binding"/>
    <property type="evidence" value="ECO:0007669"/>
    <property type="project" value="TreeGrafter"/>
</dbReference>
<evidence type="ECO:0000256" key="11">
    <source>
        <dbReference type="ARBA" id="ARBA00041557"/>
    </source>
</evidence>
<dbReference type="InterPro" id="IPR036322">
    <property type="entry name" value="WD40_repeat_dom_sf"/>
</dbReference>
<dbReference type="GO" id="GO:0120293">
    <property type="term" value="C:dynein axonemal particle"/>
    <property type="evidence" value="ECO:0007669"/>
    <property type="project" value="UniProtKB-SubCell"/>
</dbReference>
<dbReference type="Gene3D" id="2.130.10.10">
    <property type="entry name" value="YVTN repeat-like/Quinoprotein amine dehydrogenase"/>
    <property type="match status" value="2"/>
</dbReference>
<sequence length="811" mass="90831">MKKRTPSLTSSKIGGSMKKFPSHPSVGNFSRHSNRSSYSFMGSISRQRVNLQGEKILDKSYIAGGKYPVQVFDETGKDVTPHPLIVFDAAFTQSRQSKIFTSQDLLVSDYILSGTMYQTIANASFVAPFTRSTYESSSISRSSRTFSDSLEDIGESGVQLEIPSLQYVHIRREDVREQLSEDDLNKIVDVYLTETETFTLLDLPVEIISVDSAEAEVVKLRNQLYIELCKERVGNDRYIERMAQTFNGARKTKEVQCDRINIQEAGVMATTWDMYDSFKEGEVQEDISSDQLTQQKDLSQINFDKTVLRTLSALSSIGLESRSSTSAESESIVTVQGIDELDHDPEELLKNEKLKHDLFIMERVIMENIFQPKLAAYRQLPILPDPDGTTNGEDEVVDSIMLLDMLSPKLQPLWSFTCYLTKGRNVSCMVWNKHNLDLLAVGYGQFGYKEQRGGLICCWSLKNPMWPERIYNCESGVTALEFSADSPNLLAVGHYDGTVAIYNIRNPENGLVLDSSNDLNKHIGPVWQLKWTEQDRNSKGDEKEGTLISIAADGRVAKWTLAKGLESSDLMRIKRTGMQTSKKLATDKEKKSEASISRYAAGMCFSFHPKEANIYLAGTEEGYIHKCSYSYNEQFLETYGVHKGPVYKVVWSPFSGDTFLSCSADWSIHVWSQETLKPILRFSSTITKAVHDIMWSPKSATVFGAVNEDRVEIWDLAVSILDPVIICPANEGSSLSTILFAKNTDCVLIGDSNGEVIIYELLNMHQQEDSLSVLDSIISATLTSQIMSDSYKDSSEEPTTPATNICDTVLS</sequence>
<evidence type="ECO:0000256" key="6">
    <source>
        <dbReference type="ARBA" id="ARBA00023069"/>
    </source>
</evidence>
<keyword evidence="3 12" id="KW-0853">WD repeat</keyword>
<dbReference type="SMART" id="SM00320">
    <property type="entry name" value="WD40"/>
    <property type="match status" value="5"/>
</dbReference>
<gene>
    <name evidence="14" type="ORF">chiPu_0008331</name>
</gene>
<evidence type="ECO:0000256" key="8">
    <source>
        <dbReference type="ARBA" id="ARBA00023273"/>
    </source>
</evidence>
<dbReference type="PANTHER" id="PTHR12442">
    <property type="entry name" value="DYNEIN INTERMEDIATE CHAIN"/>
    <property type="match status" value="1"/>
</dbReference>
<keyword evidence="2" id="KW-0963">Cytoplasm</keyword>
<dbReference type="InterPro" id="IPR015943">
    <property type="entry name" value="WD40/YVTN_repeat-like_dom_sf"/>
</dbReference>
<evidence type="ECO:0000256" key="9">
    <source>
        <dbReference type="ARBA" id="ARBA00024190"/>
    </source>
</evidence>
<accession>A0A401SHL3</accession>
<keyword evidence="6" id="KW-0969">Cilium</keyword>
<evidence type="ECO:0000313" key="14">
    <source>
        <dbReference type="EMBL" id="GCC29888.1"/>
    </source>
</evidence>
<evidence type="ECO:0000256" key="5">
    <source>
        <dbReference type="ARBA" id="ARBA00022846"/>
    </source>
</evidence>
<protein>
    <recommendedName>
        <fullName evidence="10">Dynein axonemal intermediate chain 4</fullName>
    </recommendedName>
    <alternativeName>
        <fullName evidence="11">WD repeat-containing protein 78</fullName>
    </alternativeName>
</protein>
<comment type="caution">
    <text evidence="14">The sequence shown here is derived from an EMBL/GenBank/DDBJ whole genome shotgun (WGS) entry which is preliminary data.</text>
</comment>
<dbReference type="Pfam" id="PF00400">
    <property type="entry name" value="WD40"/>
    <property type="match status" value="2"/>
</dbReference>
<keyword evidence="8" id="KW-0966">Cell projection</keyword>
<evidence type="ECO:0000256" key="3">
    <source>
        <dbReference type="ARBA" id="ARBA00022574"/>
    </source>
</evidence>
<feature type="repeat" description="WD" evidence="12">
    <location>
        <begin position="639"/>
        <end position="681"/>
    </location>
</feature>
<dbReference type="InterPro" id="IPR001680">
    <property type="entry name" value="WD40_rpt"/>
</dbReference>
<dbReference type="STRING" id="137246.A0A401SHL3"/>
<keyword evidence="4" id="KW-0677">Repeat</keyword>
<evidence type="ECO:0000313" key="15">
    <source>
        <dbReference type="Proteomes" id="UP000287033"/>
    </source>
</evidence>
<evidence type="ECO:0000256" key="13">
    <source>
        <dbReference type="SAM" id="MobiDB-lite"/>
    </source>
</evidence>
<dbReference type="EMBL" id="BEZZ01000271">
    <property type="protein sequence ID" value="GCC29888.1"/>
    <property type="molecule type" value="Genomic_DNA"/>
</dbReference>
<evidence type="ECO:0000256" key="10">
    <source>
        <dbReference type="ARBA" id="ARBA00040002"/>
    </source>
</evidence>
<dbReference type="GO" id="GO:0005858">
    <property type="term" value="C:axonemal dynein complex"/>
    <property type="evidence" value="ECO:0007669"/>
    <property type="project" value="TreeGrafter"/>
</dbReference>
<dbReference type="Proteomes" id="UP000287033">
    <property type="component" value="Unassembled WGS sequence"/>
</dbReference>
<dbReference type="InterPro" id="IPR050687">
    <property type="entry name" value="Dynein_IC"/>
</dbReference>
<dbReference type="FunFam" id="2.130.10.10:FF:001248">
    <property type="entry name" value="WD repeat domain 78"/>
    <property type="match status" value="1"/>
</dbReference>
<reference evidence="14 15" key="1">
    <citation type="journal article" date="2018" name="Nat. Ecol. Evol.">
        <title>Shark genomes provide insights into elasmobranch evolution and the origin of vertebrates.</title>
        <authorList>
            <person name="Hara Y"/>
            <person name="Yamaguchi K"/>
            <person name="Onimaru K"/>
            <person name="Kadota M"/>
            <person name="Koyanagi M"/>
            <person name="Keeley SD"/>
            <person name="Tatsumi K"/>
            <person name="Tanaka K"/>
            <person name="Motone F"/>
            <person name="Kageyama Y"/>
            <person name="Nozu R"/>
            <person name="Adachi N"/>
            <person name="Nishimura O"/>
            <person name="Nakagawa R"/>
            <person name="Tanegashima C"/>
            <person name="Kiyatake I"/>
            <person name="Matsumoto R"/>
            <person name="Murakumo K"/>
            <person name="Nishida K"/>
            <person name="Terakita A"/>
            <person name="Kuratani S"/>
            <person name="Sato K"/>
            <person name="Hyodo S Kuraku.S."/>
        </authorList>
    </citation>
    <scope>NUCLEOTIDE SEQUENCE [LARGE SCALE GENOMIC DNA]</scope>
</reference>
<dbReference type="OrthoDB" id="10259804at2759"/>
<evidence type="ECO:0000256" key="12">
    <source>
        <dbReference type="PROSITE-ProRule" id="PRU00221"/>
    </source>
</evidence>